<dbReference type="PROSITE" id="PS51257">
    <property type="entry name" value="PROKAR_LIPOPROTEIN"/>
    <property type="match status" value="1"/>
</dbReference>
<dbReference type="OrthoDB" id="1007219at2"/>
<dbReference type="EMBL" id="FZOK01000003">
    <property type="protein sequence ID" value="SNS11677.1"/>
    <property type="molecule type" value="Genomic_DNA"/>
</dbReference>
<sequence>MRLLLLISVVIAFVSCSSKLEKDIRVQDTFEINRDLEVELIEFDSITSSSDGFFRFLNDEFYYFDIRFSSVQIYSKDGKFKRSALGKGDGPNEINSFKYHIFKQDGSSLFLATNNQLSQYSPVFSKEKAVNQLDFNREKDEYKRAEYLEIGTYAYDFYNFRNSSNLLFLKDDHIYFPLYISPNINKELNGYNGNFDYYEKSLLIGKADINSGKVIKVFGERSQSALAKGFVESLDFVTIAFKDDNILVGHALDNDIQVYDQLENYLETLTVDYDILDENYIQIKSYEESEKTWQKVYRDQAFYYHLYVSDELIFRSYNKKLDEDGLIILRGNTIIADVSVPKRFSILGEDDEFFYADGLIDDENEKYGVYKFKKGIE</sequence>
<dbReference type="AlphaFoldDB" id="A0A239BUH8"/>
<evidence type="ECO:0008006" key="3">
    <source>
        <dbReference type="Google" id="ProtNLM"/>
    </source>
</evidence>
<gene>
    <name evidence="1" type="ORF">SAMN06295967_103249</name>
</gene>
<dbReference type="Proteomes" id="UP000198480">
    <property type="component" value="Unassembled WGS sequence"/>
</dbReference>
<protein>
    <recommendedName>
        <fullName evidence="3">TolB-like 6-blade propeller-like</fullName>
    </recommendedName>
</protein>
<accession>A0A239BUH8</accession>
<dbReference type="RefSeq" id="WP_141107369.1">
    <property type="nucleotide sequence ID" value="NZ_FZOK01000003.1"/>
</dbReference>
<evidence type="ECO:0000313" key="2">
    <source>
        <dbReference type="Proteomes" id="UP000198480"/>
    </source>
</evidence>
<name>A0A239BUH8_9BACT</name>
<proteinExistence type="predicted"/>
<reference evidence="2" key="1">
    <citation type="submission" date="2017-06" db="EMBL/GenBank/DDBJ databases">
        <authorList>
            <person name="Varghese N."/>
            <person name="Submissions S."/>
        </authorList>
    </citation>
    <scope>NUCLEOTIDE SEQUENCE [LARGE SCALE GENOMIC DNA]</scope>
    <source>
        <strain evidence="2">5C</strain>
    </source>
</reference>
<organism evidence="1 2">
    <name type="scientific">Belliella buryatensis</name>
    <dbReference type="NCBI Taxonomy" id="1500549"/>
    <lineage>
        <taxon>Bacteria</taxon>
        <taxon>Pseudomonadati</taxon>
        <taxon>Bacteroidota</taxon>
        <taxon>Cytophagia</taxon>
        <taxon>Cytophagales</taxon>
        <taxon>Cyclobacteriaceae</taxon>
        <taxon>Belliella</taxon>
    </lineage>
</organism>
<evidence type="ECO:0000313" key="1">
    <source>
        <dbReference type="EMBL" id="SNS11677.1"/>
    </source>
</evidence>
<keyword evidence="2" id="KW-1185">Reference proteome</keyword>